<feature type="transmembrane region" description="Helical" evidence="12">
    <location>
        <begin position="373"/>
        <end position="390"/>
    </location>
</feature>
<keyword evidence="4 12" id="KW-0479">Metal-binding</keyword>
<dbReference type="InterPro" id="IPR036412">
    <property type="entry name" value="HAD-like_sf"/>
</dbReference>
<dbReference type="GO" id="GO:0012505">
    <property type="term" value="C:endomembrane system"/>
    <property type="evidence" value="ECO:0007669"/>
    <property type="project" value="UniProtKB-SubCell"/>
</dbReference>
<proteinExistence type="inferred from homology"/>
<dbReference type="KEGG" id="tpx:Turpa_0637"/>
<dbReference type="NCBIfam" id="TIGR01511">
    <property type="entry name" value="ATPase-IB1_Cu"/>
    <property type="match status" value="1"/>
</dbReference>
<dbReference type="Pfam" id="PF00403">
    <property type="entry name" value="HMA"/>
    <property type="match status" value="1"/>
</dbReference>
<dbReference type="PANTHER" id="PTHR43520">
    <property type="entry name" value="ATP7, ISOFORM B"/>
    <property type="match status" value="1"/>
</dbReference>
<dbReference type="InterPro" id="IPR027256">
    <property type="entry name" value="P-typ_ATPase_IB"/>
</dbReference>
<evidence type="ECO:0000313" key="14">
    <source>
        <dbReference type="EMBL" id="AFM11289.1"/>
    </source>
</evidence>
<dbReference type="PROSITE" id="PS00154">
    <property type="entry name" value="ATPASE_E1_E2"/>
    <property type="match status" value="1"/>
</dbReference>
<dbReference type="InterPro" id="IPR006121">
    <property type="entry name" value="HMA_dom"/>
</dbReference>
<dbReference type="GO" id="GO:0043682">
    <property type="term" value="F:P-type divalent copper transporter activity"/>
    <property type="evidence" value="ECO:0007669"/>
    <property type="project" value="UniProtKB-EC"/>
</dbReference>
<dbReference type="Gene3D" id="3.40.1110.10">
    <property type="entry name" value="Calcium-transporting ATPase, cytoplasmic domain N"/>
    <property type="match status" value="1"/>
</dbReference>
<dbReference type="SUPFAM" id="SSF56784">
    <property type="entry name" value="HAD-like"/>
    <property type="match status" value="1"/>
</dbReference>
<dbReference type="EC" id="7.2.2.9" evidence="10"/>
<dbReference type="PANTHER" id="PTHR43520:SF8">
    <property type="entry name" value="P-TYPE CU(+) TRANSPORTER"/>
    <property type="match status" value="1"/>
</dbReference>
<organism evidence="14 15">
    <name type="scientific">Turneriella parva (strain ATCC BAA-1111 / DSM 21527 / NCTC 11395 / H)</name>
    <name type="common">Leptospira parva</name>
    <dbReference type="NCBI Taxonomy" id="869212"/>
    <lineage>
        <taxon>Bacteria</taxon>
        <taxon>Pseudomonadati</taxon>
        <taxon>Spirochaetota</taxon>
        <taxon>Spirochaetia</taxon>
        <taxon>Leptospirales</taxon>
        <taxon>Leptospiraceae</taxon>
        <taxon>Turneriella</taxon>
    </lineage>
</organism>
<dbReference type="Gene3D" id="3.40.50.1000">
    <property type="entry name" value="HAD superfamily/HAD-like"/>
    <property type="match status" value="1"/>
</dbReference>
<evidence type="ECO:0000256" key="6">
    <source>
        <dbReference type="ARBA" id="ARBA00022840"/>
    </source>
</evidence>
<dbReference type="GO" id="GO:0005524">
    <property type="term" value="F:ATP binding"/>
    <property type="evidence" value="ECO:0007669"/>
    <property type="project" value="UniProtKB-UniRule"/>
</dbReference>
<evidence type="ECO:0000256" key="4">
    <source>
        <dbReference type="ARBA" id="ARBA00022723"/>
    </source>
</evidence>
<dbReference type="InterPro" id="IPR008250">
    <property type="entry name" value="ATPase_P-typ_transduc_dom_A_sf"/>
</dbReference>
<keyword evidence="8 12" id="KW-1133">Transmembrane helix</keyword>
<dbReference type="SFLD" id="SFLDG00002">
    <property type="entry name" value="C1.7:_P-type_atpase_like"/>
    <property type="match status" value="1"/>
</dbReference>
<keyword evidence="9 12" id="KW-0472">Membrane</keyword>
<reference evidence="14 15" key="1">
    <citation type="submission" date="2012-06" db="EMBL/GenBank/DDBJ databases">
        <title>The complete chromosome of genome of Turneriella parva DSM 21527.</title>
        <authorList>
            <consortium name="US DOE Joint Genome Institute (JGI-PGF)"/>
            <person name="Lucas S."/>
            <person name="Han J."/>
            <person name="Lapidus A."/>
            <person name="Bruce D."/>
            <person name="Goodwin L."/>
            <person name="Pitluck S."/>
            <person name="Peters L."/>
            <person name="Kyrpides N."/>
            <person name="Mavromatis K."/>
            <person name="Ivanova N."/>
            <person name="Mikhailova N."/>
            <person name="Chertkov O."/>
            <person name="Detter J.C."/>
            <person name="Tapia R."/>
            <person name="Han C."/>
            <person name="Land M."/>
            <person name="Hauser L."/>
            <person name="Markowitz V."/>
            <person name="Cheng J.-F."/>
            <person name="Hugenholtz P."/>
            <person name="Woyke T."/>
            <person name="Wu D."/>
            <person name="Gronow S."/>
            <person name="Wellnitz S."/>
            <person name="Brambilla E."/>
            <person name="Klenk H.-P."/>
            <person name="Eisen J.A."/>
        </authorList>
    </citation>
    <scope>NUCLEOTIDE SEQUENCE [LARGE SCALE GENOMIC DNA]</scope>
    <source>
        <strain evidence="15">ATCC BAA-1111 / DSM 21527 / NCTC 11395 / H</strain>
    </source>
</reference>
<dbReference type="InterPro" id="IPR023214">
    <property type="entry name" value="HAD_sf"/>
</dbReference>
<evidence type="ECO:0000256" key="11">
    <source>
        <dbReference type="ARBA" id="ARBA00047424"/>
    </source>
</evidence>
<dbReference type="NCBIfam" id="TIGR01525">
    <property type="entry name" value="ATPase-IB_hvy"/>
    <property type="match status" value="1"/>
</dbReference>
<comment type="catalytic activity">
    <reaction evidence="11">
        <text>Cu(2+)(in) + ATP + H2O = Cu(2+)(out) + ADP + phosphate + H(+)</text>
        <dbReference type="Rhea" id="RHEA:10376"/>
        <dbReference type="ChEBI" id="CHEBI:15377"/>
        <dbReference type="ChEBI" id="CHEBI:15378"/>
        <dbReference type="ChEBI" id="CHEBI:29036"/>
        <dbReference type="ChEBI" id="CHEBI:30616"/>
        <dbReference type="ChEBI" id="CHEBI:43474"/>
        <dbReference type="ChEBI" id="CHEBI:456216"/>
        <dbReference type="EC" id="7.2.2.9"/>
    </reaction>
</comment>
<protein>
    <recommendedName>
        <fullName evidence="10">P-type Cu(2+) transporter</fullName>
        <ecNumber evidence="10">7.2.2.9</ecNumber>
    </recommendedName>
</protein>
<name>I4B1Y2_TURPD</name>
<dbReference type="InterPro" id="IPR018303">
    <property type="entry name" value="ATPase_P-typ_P_site"/>
</dbReference>
<dbReference type="SUPFAM" id="SSF81653">
    <property type="entry name" value="Calcium ATPase, transduction domain A"/>
    <property type="match status" value="1"/>
</dbReference>
<dbReference type="Gene3D" id="2.70.150.10">
    <property type="entry name" value="Calcium-transporting ATPase, cytoplasmic transduction domain A"/>
    <property type="match status" value="1"/>
</dbReference>
<evidence type="ECO:0000259" key="13">
    <source>
        <dbReference type="PROSITE" id="PS50846"/>
    </source>
</evidence>
<dbReference type="NCBIfam" id="TIGR01494">
    <property type="entry name" value="ATPase_P-type"/>
    <property type="match status" value="1"/>
</dbReference>
<keyword evidence="15" id="KW-1185">Reference proteome</keyword>
<dbReference type="STRING" id="869212.Turpa_0637"/>
<dbReference type="InterPro" id="IPR036163">
    <property type="entry name" value="HMA_dom_sf"/>
</dbReference>
<dbReference type="GO" id="GO:0055070">
    <property type="term" value="P:copper ion homeostasis"/>
    <property type="evidence" value="ECO:0007669"/>
    <property type="project" value="TreeGrafter"/>
</dbReference>
<feature type="transmembrane region" description="Helical" evidence="12">
    <location>
        <begin position="187"/>
        <end position="205"/>
    </location>
</feature>
<comment type="subcellular location">
    <subcellularLocation>
        <location evidence="12">Cell membrane</location>
    </subcellularLocation>
    <subcellularLocation>
        <location evidence="1">Endomembrane system</location>
        <topology evidence="1">Multi-pass membrane protein</topology>
    </subcellularLocation>
</comment>
<dbReference type="SFLD" id="SFLDS00003">
    <property type="entry name" value="Haloacid_Dehalogenase"/>
    <property type="match status" value="1"/>
</dbReference>
<dbReference type="Pfam" id="PF00122">
    <property type="entry name" value="E1-E2_ATPase"/>
    <property type="match status" value="1"/>
</dbReference>
<keyword evidence="12" id="KW-1003">Cell membrane</keyword>
<evidence type="ECO:0000313" key="15">
    <source>
        <dbReference type="Proteomes" id="UP000006048"/>
    </source>
</evidence>
<evidence type="ECO:0000256" key="1">
    <source>
        <dbReference type="ARBA" id="ARBA00004127"/>
    </source>
</evidence>
<feature type="transmembrane region" description="Helical" evidence="12">
    <location>
        <begin position="157"/>
        <end position="175"/>
    </location>
</feature>
<evidence type="ECO:0000256" key="3">
    <source>
        <dbReference type="ARBA" id="ARBA00022692"/>
    </source>
</evidence>
<dbReference type="SUPFAM" id="SSF55008">
    <property type="entry name" value="HMA, heavy metal-associated domain"/>
    <property type="match status" value="1"/>
</dbReference>
<keyword evidence="3 12" id="KW-0812">Transmembrane</keyword>
<dbReference type="Gene3D" id="3.30.70.100">
    <property type="match status" value="1"/>
</dbReference>
<dbReference type="GO" id="GO:0005886">
    <property type="term" value="C:plasma membrane"/>
    <property type="evidence" value="ECO:0007669"/>
    <property type="project" value="UniProtKB-SubCell"/>
</dbReference>
<dbReference type="InterPro" id="IPR059000">
    <property type="entry name" value="ATPase_P-type_domA"/>
</dbReference>
<dbReference type="CDD" id="cd00371">
    <property type="entry name" value="HMA"/>
    <property type="match status" value="1"/>
</dbReference>
<evidence type="ECO:0000256" key="8">
    <source>
        <dbReference type="ARBA" id="ARBA00022989"/>
    </source>
</evidence>
<feature type="transmembrane region" description="Helical" evidence="12">
    <location>
        <begin position="126"/>
        <end position="145"/>
    </location>
</feature>
<gene>
    <name evidence="14" type="ordered locus">Turpa_0637</name>
</gene>
<dbReference type="RefSeq" id="WP_014801807.1">
    <property type="nucleotide sequence ID" value="NC_018020.1"/>
</dbReference>
<dbReference type="GO" id="GO:0005507">
    <property type="term" value="F:copper ion binding"/>
    <property type="evidence" value="ECO:0007669"/>
    <property type="project" value="TreeGrafter"/>
</dbReference>
<dbReference type="PROSITE" id="PS01047">
    <property type="entry name" value="HMA_1"/>
    <property type="match status" value="1"/>
</dbReference>
<dbReference type="PATRIC" id="fig|869212.3.peg.611"/>
<dbReference type="FunFam" id="3.30.70.100:FF:000005">
    <property type="entry name" value="Copper-exporting P-type ATPase A"/>
    <property type="match status" value="1"/>
</dbReference>
<keyword evidence="7" id="KW-1278">Translocase</keyword>
<dbReference type="SUPFAM" id="SSF81665">
    <property type="entry name" value="Calcium ATPase, transmembrane domain M"/>
    <property type="match status" value="1"/>
</dbReference>
<feature type="transmembrane region" description="Helical" evidence="12">
    <location>
        <begin position="93"/>
        <end position="114"/>
    </location>
</feature>
<dbReference type="EMBL" id="CP002959">
    <property type="protein sequence ID" value="AFM11289.1"/>
    <property type="molecule type" value="Genomic_DNA"/>
</dbReference>
<evidence type="ECO:0000256" key="2">
    <source>
        <dbReference type="ARBA" id="ARBA00006024"/>
    </source>
</evidence>
<dbReference type="PROSITE" id="PS50846">
    <property type="entry name" value="HMA_2"/>
    <property type="match status" value="1"/>
</dbReference>
<dbReference type="CDD" id="cd02094">
    <property type="entry name" value="P-type_ATPase_Cu-like"/>
    <property type="match status" value="1"/>
</dbReference>
<evidence type="ECO:0000256" key="7">
    <source>
        <dbReference type="ARBA" id="ARBA00022967"/>
    </source>
</evidence>
<dbReference type="Proteomes" id="UP000006048">
    <property type="component" value="Chromosome"/>
</dbReference>
<dbReference type="PRINTS" id="PR00943">
    <property type="entry name" value="CUATPASE"/>
</dbReference>
<evidence type="ECO:0000256" key="10">
    <source>
        <dbReference type="ARBA" id="ARBA00038904"/>
    </source>
</evidence>
<dbReference type="FunFam" id="2.70.150.10:FF:000002">
    <property type="entry name" value="Copper-transporting ATPase 1, putative"/>
    <property type="match status" value="1"/>
</dbReference>
<sequence>MSQQKTLDISGMTCANCALRIEKGLSKLPGVQSATVNFAMETASVEYDEAVCELPQLIGKVEQLGYGAAEQKEEESDQRAAERYREYVHTFRLWLVSAFLSLPLAYTMVAHLGISFLPMPAILMNPWFQLVLAAPVQFIIGARFYAGAWRALLDKSANMDTLVSLGTSAAFFYSLWMTLQHGGHAQLYYETSAVLITLILLGKLLEARAKGKTSSAISKLMHLQAKSAFVERDGAVLEVPIEKVRVGDVVRVKPGEIIPVDATVIDGASAVNEAMITGESMPVEKKAGDAVIGATLNQLGSLRIRAEKVGKDATLARIVRAVKEAQGARAPIQRFADRVSAVFTPTVLLVAVATFVAWYFIVDTGNFARALENAIAVLVIACPCALGLATPTSIMAGSGRAAEAGVLFRSGVHLEHAGGVQIIALDKTGTITRGEPKVTAIVTGENEAEFLAMAASVEQLSEHPLAQAVVAAANERKLTLAEVQNFRVSPGGGVEAMFSGTPVLIGSPRFIAERGLDLAAFAEKTAALEAEGQTVVAVVRNATIAGLIAIADEIRPEARAVIAELKELGVETVMITGDNERTAAAIAAKAGIDRYYAGVKPEGKAGIIAELKAGDRHVGMVGDGINDAPALAAADVGIAMGGGSDIAIETADVALLGSDLKGLVRAVRMSRLTMRNIRQNLFWALAYNTIGIPVAAAGFLAPWLAGAAMALSSVSVTLNALRLQRVKLR</sequence>
<dbReference type="HOGENOM" id="CLU_001771_0_3_12"/>
<dbReference type="InterPro" id="IPR017969">
    <property type="entry name" value="Heavy-metal-associated_CS"/>
</dbReference>
<accession>I4B1Y2</accession>
<dbReference type="InterPro" id="IPR001757">
    <property type="entry name" value="P_typ_ATPase"/>
</dbReference>
<dbReference type="Pfam" id="PF00702">
    <property type="entry name" value="Hydrolase"/>
    <property type="match status" value="1"/>
</dbReference>
<keyword evidence="6 12" id="KW-0067">ATP-binding</keyword>
<dbReference type="InterPro" id="IPR044492">
    <property type="entry name" value="P_typ_ATPase_HD_dom"/>
</dbReference>
<feature type="transmembrane region" description="Helical" evidence="12">
    <location>
        <begin position="680"/>
        <end position="697"/>
    </location>
</feature>
<evidence type="ECO:0000256" key="9">
    <source>
        <dbReference type="ARBA" id="ARBA00023136"/>
    </source>
</evidence>
<comment type="similarity">
    <text evidence="2 12">Belongs to the cation transport ATPase (P-type) (TC 3.A.3) family. Type IB subfamily.</text>
</comment>
<dbReference type="GO" id="GO:0016887">
    <property type="term" value="F:ATP hydrolysis activity"/>
    <property type="evidence" value="ECO:0007669"/>
    <property type="project" value="InterPro"/>
</dbReference>
<feature type="domain" description="HMA" evidence="13">
    <location>
        <begin position="3"/>
        <end position="69"/>
    </location>
</feature>
<evidence type="ECO:0000256" key="12">
    <source>
        <dbReference type="RuleBase" id="RU362081"/>
    </source>
</evidence>
<feature type="transmembrane region" description="Helical" evidence="12">
    <location>
        <begin position="339"/>
        <end position="361"/>
    </location>
</feature>
<dbReference type="InterPro" id="IPR023299">
    <property type="entry name" value="ATPase_P-typ_cyto_dom_N"/>
</dbReference>
<evidence type="ECO:0000256" key="5">
    <source>
        <dbReference type="ARBA" id="ARBA00022741"/>
    </source>
</evidence>
<dbReference type="OrthoDB" id="9760364at2"/>
<dbReference type="InterPro" id="IPR023298">
    <property type="entry name" value="ATPase_P-typ_TM_dom_sf"/>
</dbReference>
<dbReference type="AlphaFoldDB" id="I4B1Y2"/>
<dbReference type="SFLD" id="SFLDF00027">
    <property type="entry name" value="p-type_atpase"/>
    <property type="match status" value="1"/>
</dbReference>
<dbReference type="PRINTS" id="PR00119">
    <property type="entry name" value="CATATPASE"/>
</dbReference>
<keyword evidence="5 12" id="KW-0547">Nucleotide-binding</keyword>